<dbReference type="InterPro" id="IPR023296">
    <property type="entry name" value="Glyco_hydro_beta-prop_sf"/>
</dbReference>
<keyword evidence="2 4" id="KW-0378">Hydrolase</keyword>
<name>A0ABV5WSW8_9LACO</name>
<dbReference type="PANTHER" id="PTHR42812:SF12">
    <property type="entry name" value="BETA-XYLOSIDASE-RELATED"/>
    <property type="match status" value="1"/>
</dbReference>
<keyword evidence="3 4" id="KW-0326">Glycosidase</keyword>
<evidence type="ECO:0000313" key="6">
    <source>
        <dbReference type="EMBL" id="MFB9769254.1"/>
    </source>
</evidence>
<dbReference type="SUPFAM" id="SSF75005">
    <property type="entry name" value="Arabinanase/levansucrase/invertase"/>
    <property type="match status" value="1"/>
</dbReference>
<comment type="similarity">
    <text evidence="1 4">Belongs to the glycosyl hydrolase 43 family.</text>
</comment>
<evidence type="ECO:0000313" key="7">
    <source>
        <dbReference type="Proteomes" id="UP001589691"/>
    </source>
</evidence>
<dbReference type="Gene3D" id="2.115.10.20">
    <property type="entry name" value="Glycosyl hydrolase domain, family 43"/>
    <property type="match status" value="1"/>
</dbReference>
<evidence type="ECO:0000256" key="1">
    <source>
        <dbReference type="ARBA" id="ARBA00009865"/>
    </source>
</evidence>
<evidence type="ECO:0000256" key="4">
    <source>
        <dbReference type="RuleBase" id="RU361187"/>
    </source>
</evidence>
<evidence type="ECO:0000259" key="5">
    <source>
        <dbReference type="Pfam" id="PF17851"/>
    </source>
</evidence>
<evidence type="ECO:0000256" key="3">
    <source>
        <dbReference type="ARBA" id="ARBA00023295"/>
    </source>
</evidence>
<dbReference type="Proteomes" id="UP001589691">
    <property type="component" value="Unassembled WGS sequence"/>
</dbReference>
<dbReference type="CDD" id="cd18617">
    <property type="entry name" value="GH43_XynB-like"/>
    <property type="match status" value="1"/>
</dbReference>
<reference evidence="6 7" key="1">
    <citation type="submission" date="2024-09" db="EMBL/GenBank/DDBJ databases">
        <authorList>
            <person name="Sun Q."/>
            <person name="Mori K."/>
        </authorList>
    </citation>
    <scope>NUCLEOTIDE SEQUENCE [LARGE SCALE GENOMIC DNA]</scope>
    <source>
        <strain evidence="6 7">TBRC 4576</strain>
    </source>
</reference>
<dbReference type="PANTHER" id="PTHR42812">
    <property type="entry name" value="BETA-XYLOSIDASE"/>
    <property type="match status" value="1"/>
</dbReference>
<organism evidence="6 7">
    <name type="scientific">Lactiplantibacillus modestisalitolerans</name>
    <dbReference type="NCBI Taxonomy" id="1457219"/>
    <lineage>
        <taxon>Bacteria</taxon>
        <taxon>Bacillati</taxon>
        <taxon>Bacillota</taxon>
        <taxon>Bacilli</taxon>
        <taxon>Lactobacillales</taxon>
        <taxon>Lactobacillaceae</taxon>
        <taxon>Lactiplantibacillus</taxon>
    </lineage>
</organism>
<accession>A0ABV5WSW8</accession>
<comment type="caution">
    <text evidence="6">The sequence shown here is derived from an EMBL/GenBank/DDBJ whole genome shotgun (WGS) entry which is preliminary data.</text>
</comment>
<gene>
    <name evidence="6" type="ORF">ACFFLI_05090</name>
</gene>
<dbReference type="SUPFAM" id="SSF49899">
    <property type="entry name" value="Concanavalin A-like lectins/glucanases"/>
    <property type="match status" value="1"/>
</dbReference>
<proteinExistence type="inferred from homology"/>
<sequence length="517" mass="56593">MITTYQNPILRGMMPDPSIVQVNGVYYLANSTFEYYPGIAISKSTDLLNWVRLPGVIQQPAQADLSHSKSNEGIFAVCLRYHQGHFYVITTNFAEFKTFIIRGSLAADGAAIDWETQRTIVDVAGIDPDLYFEDGRTYVQFTGYLDDHGTKGIQQVEIDLTTGAVLTGPQLLTYGTGGRDVEGPHIIKKAGWYYLLMAEGGTGMGHMITMMRSRSLWGPFTAPNAVNPLFTNRDRANEPLQNIGHADLFQDSNGHWWLTCLGTRPASVGFMQITNLGRETLLYPVDWRGDWPVIYTGTPTQTVDLRQWPNHAASLTQPQALPDFEDNFKGASLRPEWLTLRANVPSLTVGPAGLRLGGNASRLTDLGTPAFVGLRQTEPDQTFQATVTAATALNSGQAGIVSLINVDHYAALLLQADSTGQILVIRDQRVADVHYRQVLGKLAALPQTLSITNHAATKTFTATTATNEQLSFTTDALNLSNEAIAALNTGDIQGLYAFDDAQLVIDHAERHRLAPEA</sequence>
<protein>
    <submittedName>
        <fullName evidence="6">Family 43 glycosylhydrolase</fullName>
    </submittedName>
</protein>
<feature type="domain" description="Beta-xylosidase C-terminal Concanavalin A-like" evidence="5">
    <location>
        <begin position="326"/>
        <end position="500"/>
    </location>
</feature>
<dbReference type="EMBL" id="JBHLZY010000010">
    <property type="protein sequence ID" value="MFB9769254.1"/>
    <property type="molecule type" value="Genomic_DNA"/>
</dbReference>
<dbReference type="RefSeq" id="WP_137642586.1">
    <property type="nucleotide sequence ID" value="NZ_BJEA01000009.1"/>
</dbReference>
<dbReference type="InterPro" id="IPR006710">
    <property type="entry name" value="Glyco_hydro_43"/>
</dbReference>
<dbReference type="InterPro" id="IPR051795">
    <property type="entry name" value="Glycosyl_Hydrlase_43"/>
</dbReference>
<keyword evidence="7" id="KW-1185">Reference proteome</keyword>
<evidence type="ECO:0000256" key="2">
    <source>
        <dbReference type="ARBA" id="ARBA00022801"/>
    </source>
</evidence>
<dbReference type="Pfam" id="PF17851">
    <property type="entry name" value="GH43_C2"/>
    <property type="match status" value="1"/>
</dbReference>
<dbReference type="Gene3D" id="2.60.120.200">
    <property type="match status" value="1"/>
</dbReference>
<dbReference type="Pfam" id="PF04616">
    <property type="entry name" value="Glyco_hydro_43"/>
    <property type="match status" value="1"/>
</dbReference>
<dbReference type="InterPro" id="IPR013320">
    <property type="entry name" value="ConA-like_dom_sf"/>
</dbReference>
<dbReference type="InterPro" id="IPR041542">
    <property type="entry name" value="GH43_C2"/>
</dbReference>